<name>A0ABQ0GPM8_9PEZI</name>
<dbReference type="GeneID" id="98180628"/>
<protein>
    <submittedName>
        <fullName evidence="2">Uncharacterized protein</fullName>
    </submittedName>
</protein>
<comment type="caution">
    <text evidence="2">The sequence shown here is derived from an EMBL/GenBank/DDBJ whole genome shotgun (WGS) entry which is preliminary data.</text>
</comment>
<gene>
    <name evidence="2" type="ORF">MFIFM68171_09886</name>
</gene>
<accession>A0ABQ0GPM8</accession>
<proteinExistence type="predicted"/>
<evidence type="ECO:0000313" key="2">
    <source>
        <dbReference type="EMBL" id="GAB1319676.1"/>
    </source>
</evidence>
<organism evidence="2 3">
    <name type="scientific">Madurella fahalii</name>
    <dbReference type="NCBI Taxonomy" id="1157608"/>
    <lineage>
        <taxon>Eukaryota</taxon>
        <taxon>Fungi</taxon>
        <taxon>Dikarya</taxon>
        <taxon>Ascomycota</taxon>
        <taxon>Pezizomycotina</taxon>
        <taxon>Sordariomycetes</taxon>
        <taxon>Sordariomycetidae</taxon>
        <taxon>Sordariales</taxon>
        <taxon>Sordariales incertae sedis</taxon>
        <taxon>Madurella</taxon>
    </lineage>
</organism>
<dbReference type="RefSeq" id="XP_070921406.1">
    <property type="nucleotide sequence ID" value="XM_071065305.1"/>
</dbReference>
<evidence type="ECO:0000313" key="3">
    <source>
        <dbReference type="Proteomes" id="UP001628179"/>
    </source>
</evidence>
<feature type="coiled-coil region" evidence="1">
    <location>
        <begin position="22"/>
        <end position="49"/>
    </location>
</feature>
<sequence>MAVTPEVANDGTAGRAAIAKQLDESSSRLSQLDAELRDLSQSISRLHEEARALSVSLRKSLATNALATRSAWANLQGRATSAGWDGDAGDSDSDNDGYEDHHITLAQLQLEVDNLSKIVDGLARHAAHGLHEVARLRLQCADIGSRAESIGAQIRGAGEDASNLEVKTGKELDLVVEGEKELARKRDEIQLRLDELKLKKARKRPFRRLLALTRLTSVSMLCAMNGLDKEIGELDHQHAVRESEIRDARLQIQSLQSLISTLESDKGRAKDLAGACSELIRLSQKTLEESRKLGPQLTALDKAATQGALGLRPLQQRVTTIRRLFGQDWRTLEEKMRDLLQEMMKTGQSNPAKICQPLVESLEPPADGYKQPLGVQ</sequence>
<keyword evidence="1" id="KW-0175">Coiled coil</keyword>
<dbReference type="EMBL" id="BAAFSV010000005">
    <property type="protein sequence ID" value="GAB1319676.1"/>
    <property type="molecule type" value="Genomic_DNA"/>
</dbReference>
<keyword evidence="3" id="KW-1185">Reference proteome</keyword>
<dbReference type="Proteomes" id="UP001628179">
    <property type="component" value="Unassembled WGS sequence"/>
</dbReference>
<evidence type="ECO:0000256" key="1">
    <source>
        <dbReference type="SAM" id="Coils"/>
    </source>
</evidence>
<reference evidence="2 3" key="1">
    <citation type="submission" date="2024-09" db="EMBL/GenBank/DDBJ databases">
        <title>Itraconazole resistance in Madurella fahalii resulting from another homologue of gene encoding cytochrome P450 14-alpha sterol demethylase (CYP51).</title>
        <authorList>
            <person name="Yoshioka I."/>
            <person name="Fahal A.H."/>
            <person name="Kaneko S."/>
            <person name="Yaguchi T."/>
        </authorList>
    </citation>
    <scope>NUCLEOTIDE SEQUENCE [LARGE SCALE GENOMIC DNA]</scope>
    <source>
        <strain evidence="2 3">IFM 68171</strain>
    </source>
</reference>